<reference evidence="1" key="1">
    <citation type="submission" date="2022-05" db="EMBL/GenBank/DDBJ databases">
        <title>Chromosome-level genome of Chaenocephalus aceratus.</title>
        <authorList>
            <person name="Park H."/>
        </authorList>
    </citation>
    <scope>NUCLEOTIDE SEQUENCE</scope>
    <source>
        <strain evidence="1">KU_202001</strain>
    </source>
</reference>
<dbReference type="EMBL" id="CM043791">
    <property type="protein sequence ID" value="KAI4823941.1"/>
    <property type="molecule type" value="Genomic_DNA"/>
</dbReference>
<accession>A0ACB9XAQ6</accession>
<proteinExistence type="predicted"/>
<protein>
    <submittedName>
        <fullName evidence="1">Uncharacterized protein</fullName>
    </submittedName>
</protein>
<comment type="caution">
    <text evidence="1">The sequence shown here is derived from an EMBL/GenBank/DDBJ whole genome shotgun (WGS) entry which is preliminary data.</text>
</comment>
<name>A0ACB9XAQ6_CHAAC</name>
<keyword evidence="2" id="KW-1185">Reference proteome</keyword>
<evidence type="ECO:0000313" key="2">
    <source>
        <dbReference type="Proteomes" id="UP001057452"/>
    </source>
</evidence>
<evidence type="ECO:0000313" key="1">
    <source>
        <dbReference type="EMBL" id="KAI4823941.1"/>
    </source>
</evidence>
<dbReference type="Proteomes" id="UP001057452">
    <property type="component" value="Chromosome 7"/>
</dbReference>
<sequence>MDGQEKEETEIARGGGLAETSEKRGLKGVRDKARETQVSKHKGQESAWKTKSSRSDVGKHYDPNPSSPPPLATSSHFLVGFIRSPRYPLQPARSPRSEPLLATLLSGRTTLTLTPTYSLSGAYRLRLRPPLICLAISPAHSGASAEDLHSLVFLSPFLDYINTVNIPCHD</sequence>
<gene>
    <name evidence="1" type="ORF">KUCAC02_012493</name>
</gene>
<organism evidence="1 2">
    <name type="scientific">Chaenocephalus aceratus</name>
    <name type="common">Blackfin icefish</name>
    <name type="synonym">Chaenichthys aceratus</name>
    <dbReference type="NCBI Taxonomy" id="36190"/>
    <lineage>
        <taxon>Eukaryota</taxon>
        <taxon>Metazoa</taxon>
        <taxon>Chordata</taxon>
        <taxon>Craniata</taxon>
        <taxon>Vertebrata</taxon>
        <taxon>Euteleostomi</taxon>
        <taxon>Actinopterygii</taxon>
        <taxon>Neopterygii</taxon>
        <taxon>Teleostei</taxon>
        <taxon>Neoteleostei</taxon>
        <taxon>Acanthomorphata</taxon>
        <taxon>Eupercaria</taxon>
        <taxon>Perciformes</taxon>
        <taxon>Notothenioidei</taxon>
        <taxon>Channichthyidae</taxon>
        <taxon>Chaenocephalus</taxon>
    </lineage>
</organism>